<name>A0A6A6KC74_HEVBR</name>
<dbReference type="GO" id="GO:0004345">
    <property type="term" value="F:glucose-6-phosphate dehydrogenase activity"/>
    <property type="evidence" value="ECO:0007669"/>
    <property type="project" value="UniProtKB-EC"/>
</dbReference>
<dbReference type="SUPFAM" id="SSF51735">
    <property type="entry name" value="NAD(P)-binding Rossmann-fold domains"/>
    <property type="match status" value="1"/>
</dbReference>
<dbReference type="HAMAP" id="MF_00966">
    <property type="entry name" value="G6PD"/>
    <property type="match status" value="1"/>
</dbReference>
<dbReference type="InterPro" id="IPR022674">
    <property type="entry name" value="G6P_DH_NAD-bd"/>
</dbReference>
<dbReference type="UniPathway" id="UPA00115">
    <property type="reaction ID" value="UER00408"/>
</dbReference>
<keyword evidence="5" id="KW-0521">NADP</keyword>
<keyword evidence="4" id="KW-0313">Glucose metabolism</keyword>
<evidence type="ECO:0000256" key="2">
    <source>
        <dbReference type="ARBA" id="ARBA00009975"/>
    </source>
</evidence>
<dbReference type="Pfam" id="PF02781">
    <property type="entry name" value="G6PD_C"/>
    <property type="match status" value="2"/>
</dbReference>
<evidence type="ECO:0000256" key="5">
    <source>
        <dbReference type="ARBA" id="ARBA00022857"/>
    </source>
</evidence>
<evidence type="ECO:0000313" key="11">
    <source>
        <dbReference type="EMBL" id="KAF2286462.1"/>
    </source>
</evidence>
<dbReference type="SUPFAM" id="SSF55347">
    <property type="entry name" value="Glyceraldehyde-3-phosphate dehydrogenase-like, C-terminal domain"/>
    <property type="match status" value="1"/>
</dbReference>
<comment type="similarity">
    <text evidence="2">Belongs to the glucose-6-phosphate dehydrogenase family.</text>
</comment>
<dbReference type="Gene3D" id="3.40.50.720">
    <property type="entry name" value="NAD(P)-binding Rossmann-like Domain"/>
    <property type="match status" value="1"/>
</dbReference>
<dbReference type="GO" id="GO:0009570">
    <property type="term" value="C:chloroplast stroma"/>
    <property type="evidence" value="ECO:0007669"/>
    <property type="project" value="TreeGrafter"/>
</dbReference>
<dbReference type="EMBL" id="JAAGAX010000017">
    <property type="protein sequence ID" value="KAF2286462.1"/>
    <property type="molecule type" value="Genomic_DNA"/>
</dbReference>
<protein>
    <recommendedName>
        <fullName evidence="3">glucose-6-phosphate dehydrogenase (NADP(+))</fullName>
        <ecNumber evidence="3">1.1.1.49</ecNumber>
    </recommendedName>
</protein>
<keyword evidence="6" id="KW-0560">Oxidoreductase</keyword>
<sequence>MFVGSHSSPAGKIYDEYVERSRSLRGVPCPSSTLQEKAEQSKAELNLTHEDKRLTAIVQDEPVNEEIKQQFQRINFSSSGISKRFLPAKLFSQSRKNSYHGVVLMQDGAVAMPVNPVENEASFKKVKDGLLSSITSAEELKETAGFDVNKDESTVSITVVGASGDLAKKKIFPALFALYYEDCLPKHFTVFGYARSKMTDAELRNMVSKTLTCRIDKRENCGEKMDQFLKRCFYDSGQYDSEENFTQLDKKLKEHEGGRLSNRLFYLSIPPNIFIDAVRCASMSASSANGWTRVIVEKPFGRDSESSAALTKALKQYLEEDQIFRIDHYLGKELVENLSVLRFSNLIFEPLWSRQYIRNVQLIFSEDFGTEGRGGSKFYDQGPIRLEDVVIGQYKSHIKGGITYPAYTDDKTVPKDSLTPTFAAAALFIDNARWDGVPFLMKAGKALHSKRAEIRVQFRHVPGNLYNRNFGTDLDRATNELVIRVQPDEAIYLKINNKVPGLGMRLDRSNLNLHYAARYSKEIPDAYERLLLDAIEGERRLFIRSDELDAAWSLFTPVLKELEEKKIIPEYYPYGSRGPVGAHYLAARYNVKWGDLGAEQ</sequence>
<dbReference type="AlphaFoldDB" id="A0A6A6KC74"/>
<feature type="domain" description="Glucose-6-phosphate dehydrogenase C-terminal" evidence="10">
    <location>
        <begin position="387"/>
        <end position="593"/>
    </location>
</feature>
<dbReference type="FunFam" id="3.40.50.720:FF:000222">
    <property type="entry name" value="Glucose-6-phosphate 1-dehydrogenase"/>
    <property type="match status" value="1"/>
</dbReference>
<evidence type="ECO:0000256" key="3">
    <source>
        <dbReference type="ARBA" id="ARBA00013019"/>
    </source>
</evidence>
<evidence type="ECO:0000256" key="7">
    <source>
        <dbReference type="ARBA" id="ARBA00023277"/>
    </source>
</evidence>
<comment type="pathway">
    <text evidence="1">Carbohydrate degradation; pentose phosphate pathway; D-ribulose 5-phosphate from D-glucose 6-phosphate (oxidative stage): step 1/3.</text>
</comment>
<dbReference type="FunFam" id="3.30.360.10:FF:000018">
    <property type="entry name" value="Glucose-6-phosphate 1-dehydrogenase"/>
    <property type="match status" value="1"/>
</dbReference>
<gene>
    <name evidence="11" type="ORF">GH714_017106</name>
</gene>
<feature type="domain" description="Glucose-6-phosphate dehydrogenase NAD-binding" evidence="9">
    <location>
        <begin position="159"/>
        <end position="337"/>
    </location>
</feature>
<dbReference type="PRINTS" id="PR00079">
    <property type="entry name" value="G6PDHDRGNASE"/>
</dbReference>
<keyword evidence="12" id="KW-1185">Reference proteome</keyword>
<dbReference type="Pfam" id="PF00479">
    <property type="entry name" value="G6PD_N"/>
    <property type="match status" value="1"/>
</dbReference>
<evidence type="ECO:0000256" key="6">
    <source>
        <dbReference type="ARBA" id="ARBA00023002"/>
    </source>
</evidence>
<evidence type="ECO:0000256" key="8">
    <source>
        <dbReference type="ARBA" id="ARBA00048749"/>
    </source>
</evidence>
<accession>A0A6A6KC74</accession>
<dbReference type="Gene3D" id="3.30.360.10">
    <property type="entry name" value="Dihydrodipicolinate Reductase, domain 2"/>
    <property type="match status" value="2"/>
</dbReference>
<dbReference type="InterPro" id="IPR036291">
    <property type="entry name" value="NAD(P)-bd_dom_sf"/>
</dbReference>
<evidence type="ECO:0000256" key="4">
    <source>
        <dbReference type="ARBA" id="ARBA00022526"/>
    </source>
</evidence>
<dbReference type="EC" id="1.1.1.49" evidence="3"/>
<comment type="caution">
    <text evidence="11">The sequence shown here is derived from an EMBL/GenBank/DDBJ whole genome shotgun (WGS) entry which is preliminary data.</text>
</comment>
<organism evidence="11 12">
    <name type="scientific">Hevea brasiliensis</name>
    <name type="common">Para rubber tree</name>
    <name type="synonym">Siphonia brasiliensis</name>
    <dbReference type="NCBI Taxonomy" id="3981"/>
    <lineage>
        <taxon>Eukaryota</taxon>
        <taxon>Viridiplantae</taxon>
        <taxon>Streptophyta</taxon>
        <taxon>Embryophyta</taxon>
        <taxon>Tracheophyta</taxon>
        <taxon>Spermatophyta</taxon>
        <taxon>Magnoliopsida</taxon>
        <taxon>eudicotyledons</taxon>
        <taxon>Gunneridae</taxon>
        <taxon>Pentapetalae</taxon>
        <taxon>rosids</taxon>
        <taxon>fabids</taxon>
        <taxon>Malpighiales</taxon>
        <taxon>Euphorbiaceae</taxon>
        <taxon>Crotonoideae</taxon>
        <taxon>Micrandreae</taxon>
        <taxon>Hevea</taxon>
    </lineage>
</organism>
<dbReference type="InterPro" id="IPR001282">
    <property type="entry name" value="G6P_DH"/>
</dbReference>
<dbReference type="InterPro" id="IPR022675">
    <property type="entry name" value="G6P_DH_C"/>
</dbReference>
<comment type="catalytic activity">
    <reaction evidence="8">
        <text>D-glucose 6-phosphate + NADP(+) = 6-phospho-D-glucono-1,5-lactone + NADPH + H(+)</text>
        <dbReference type="Rhea" id="RHEA:15841"/>
        <dbReference type="ChEBI" id="CHEBI:15378"/>
        <dbReference type="ChEBI" id="CHEBI:57783"/>
        <dbReference type="ChEBI" id="CHEBI:57955"/>
        <dbReference type="ChEBI" id="CHEBI:58349"/>
        <dbReference type="ChEBI" id="CHEBI:61548"/>
        <dbReference type="EC" id="1.1.1.49"/>
    </reaction>
</comment>
<dbReference type="GO" id="GO:0050661">
    <property type="term" value="F:NADP binding"/>
    <property type="evidence" value="ECO:0007669"/>
    <property type="project" value="InterPro"/>
</dbReference>
<dbReference type="InterPro" id="IPR019796">
    <property type="entry name" value="G6P_DH_AS"/>
</dbReference>
<dbReference type="PANTHER" id="PTHR23429">
    <property type="entry name" value="GLUCOSE-6-PHOSPHATE 1-DEHYDROGENASE G6PD"/>
    <property type="match status" value="1"/>
</dbReference>
<keyword evidence="7" id="KW-0119">Carbohydrate metabolism</keyword>
<dbReference type="GO" id="GO:0006006">
    <property type="term" value="P:glucose metabolic process"/>
    <property type="evidence" value="ECO:0007669"/>
    <property type="project" value="UniProtKB-KW"/>
</dbReference>
<evidence type="ECO:0000259" key="9">
    <source>
        <dbReference type="Pfam" id="PF00479"/>
    </source>
</evidence>
<dbReference type="PROSITE" id="PS00069">
    <property type="entry name" value="G6P_DEHYDROGENASE"/>
    <property type="match status" value="1"/>
</dbReference>
<reference evidence="11 12" key="1">
    <citation type="journal article" date="2020" name="Mol. Plant">
        <title>The Chromosome-Based Rubber Tree Genome Provides New Insights into Spurge Genome Evolution and Rubber Biosynthesis.</title>
        <authorList>
            <person name="Liu J."/>
            <person name="Shi C."/>
            <person name="Shi C.C."/>
            <person name="Li W."/>
            <person name="Zhang Q.J."/>
            <person name="Zhang Y."/>
            <person name="Li K."/>
            <person name="Lu H.F."/>
            <person name="Shi C."/>
            <person name="Zhu S.T."/>
            <person name="Xiao Z.Y."/>
            <person name="Nan H."/>
            <person name="Yue Y."/>
            <person name="Zhu X.G."/>
            <person name="Wu Y."/>
            <person name="Hong X.N."/>
            <person name="Fan G.Y."/>
            <person name="Tong Y."/>
            <person name="Zhang D."/>
            <person name="Mao C.L."/>
            <person name="Liu Y.L."/>
            <person name="Hao S.J."/>
            <person name="Liu W.Q."/>
            <person name="Lv M.Q."/>
            <person name="Zhang H.B."/>
            <person name="Liu Y."/>
            <person name="Hu-Tang G.R."/>
            <person name="Wang J.P."/>
            <person name="Wang J.H."/>
            <person name="Sun Y.H."/>
            <person name="Ni S.B."/>
            <person name="Chen W.B."/>
            <person name="Zhang X.C."/>
            <person name="Jiao Y.N."/>
            <person name="Eichler E.E."/>
            <person name="Li G.H."/>
            <person name="Liu X."/>
            <person name="Gao L.Z."/>
        </authorList>
    </citation>
    <scope>NUCLEOTIDE SEQUENCE [LARGE SCALE GENOMIC DNA]</scope>
    <source>
        <strain evidence="12">cv. GT1</strain>
        <tissue evidence="11">Leaf</tissue>
    </source>
</reference>
<dbReference type="GO" id="GO:0009051">
    <property type="term" value="P:pentose-phosphate shunt, oxidative branch"/>
    <property type="evidence" value="ECO:0007669"/>
    <property type="project" value="UniProtKB-ARBA"/>
</dbReference>
<evidence type="ECO:0000313" key="12">
    <source>
        <dbReference type="Proteomes" id="UP000467840"/>
    </source>
</evidence>
<evidence type="ECO:0000259" key="10">
    <source>
        <dbReference type="Pfam" id="PF02781"/>
    </source>
</evidence>
<dbReference type="Proteomes" id="UP000467840">
    <property type="component" value="Chromosome 3"/>
</dbReference>
<proteinExistence type="inferred from homology"/>
<evidence type="ECO:0000256" key="1">
    <source>
        <dbReference type="ARBA" id="ARBA00004937"/>
    </source>
</evidence>
<dbReference type="PANTHER" id="PTHR23429:SF11">
    <property type="entry name" value="GLUCOSE-6-PHOSPHATE 1-DEHYDROGENASE 2, CHLOROPLASTIC"/>
    <property type="match status" value="1"/>
</dbReference>
<feature type="domain" description="Glucose-6-phosphate dehydrogenase C-terminal" evidence="10">
    <location>
        <begin position="340"/>
        <end position="381"/>
    </location>
</feature>